<sequence length="119" mass="13889">MVKHFAWRLYSDSLPSCTNLRKMGITVNDVCFLCGGKEAISIHSFQQCPYVVEVNNLLRCPIPTNIFVDSKDLLEFFHVNMDWRDFNCWLIGMWVTWHQRNLTLNGEVIRQPGEVPETL</sequence>
<feature type="domain" description="Reverse transcriptase zinc-binding" evidence="1">
    <location>
        <begin position="2"/>
        <end position="53"/>
    </location>
</feature>
<gene>
    <name evidence="2" type="ORF">LIER_14542</name>
</gene>
<dbReference type="AlphaFoldDB" id="A0AAV3Q1W6"/>
<evidence type="ECO:0000259" key="1">
    <source>
        <dbReference type="Pfam" id="PF13966"/>
    </source>
</evidence>
<dbReference type="EMBL" id="BAABME010003059">
    <property type="protein sequence ID" value="GAA0157231.1"/>
    <property type="molecule type" value="Genomic_DNA"/>
</dbReference>
<evidence type="ECO:0000313" key="3">
    <source>
        <dbReference type="Proteomes" id="UP001454036"/>
    </source>
</evidence>
<comment type="caution">
    <text evidence="2">The sequence shown here is derived from an EMBL/GenBank/DDBJ whole genome shotgun (WGS) entry which is preliminary data.</text>
</comment>
<dbReference type="Pfam" id="PF13966">
    <property type="entry name" value="zf-RVT"/>
    <property type="match status" value="1"/>
</dbReference>
<protein>
    <recommendedName>
        <fullName evidence="1">Reverse transcriptase zinc-binding domain-containing protein</fullName>
    </recommendedName>
</protein>
<dbReference type="InterPro" id="IPR026960">
    <property type="entry name" value="RVT-Znf"/>
</dbReference>
<proteinExistence type="predicted"/>
<keyword evidence="3" id="KW-1185">Reference proteome</keyword>
<name>A0AAV3Q1W6_LITER</name>
<dbReference type="Proteomes" id="UP001454036">
    <property type="component" value="Unassembled WGS sequence"/>
</dbReference>
<evidence type="ECO:0000313" key="2">
    <source>
        <dbReference type="EMBL" id="GAA0157231.1"/>
    </source>
</evidence>
<reference evidence="2 3" key="1">
    <citation type="submission" date="2024-01" db="EMBL/GenBank/DDBJ databases">
        <title>The complete chloroplast genome sequence of Lithospermum erythrorhizon: insights into the phylogenetic relationship among Boraginaceae species and the maternal lineages of purple gromwells.</title>
        <authorList>
            <person name="Okada T."/>
            <person name="Watanabe K."/>
        </authorList>
    </citation>
    <scope>NUCLEOTIDE SEQUENCE [LARGE SCALE GENOMIC DNA]</scope>
</reference>
<accession>A0AAV3Q1W6</accession>
<organism evidence="2 3">
    <name type="scientific">Lithospermum erythrorhizon</name>
    <name type="common">Purple gromwell</name>
    <name type="synonym">Lithospermum officinale var. erythrorhizon</name>
    <dbReference type="NCBI Taxonomy" id="34254"/>
    <lineage>
        <taxon>Eukaryota</taxon>
        <taxon>Viridiplantae</taxon>
        <taxon>Streptophyta</taxon>
        <taxon>Embryophyta</taxon>
        <taxon>Tracheophyta</taxon>
        <taxon>Spermatophyta</taxon>
        <taxon>Magnoliopsida</taxon>
        <taxon>eudicotyledons</taxon>
        <taxon>Gunneridae</taxon>
        <taxon>Pentapetalae</taxon>
        <taxon>asterids</taxon>
        <taxon>lamiids</taxon>
        <taxon>Boraginales</taxon>
        <taxon>Boraginaceae</taxon>
        <taxon>Boraginoideae</taxon>
        <taxon>Lithospermeae</taxon>
        <taxon>Lithospermum</taxon>
    </lineage>
</organism>